<keyword evidence="2" id="KW-1185">Reference proteome</keyword>
<name>A0A976FL52_BRELC</name>
<accession>A0A976FL52</accession>
<dbReference type="GeneID" id="94343912"/>
<proteinExistence type="predicted"/>
<comment type="caution">
    <text evidence="1">The sequence shown here is derived from an EMBL/GenBank/DDBJ whole genome shotgun (WGS) entry which is preliminary data.</text>
</comment>
<dbReference type="EMBL" id="SHOA02000016">
    <property type="protein sequence ID" value="TDH68802.1"/>
    <property type="molecule type" value="Genomic_DNA"/>
</dbReference>
<gene>
    <name evidence="1" type="ORF">CCR75_000133</name>
</gene>
<organism evidence="1 2">
    <name type="scientific">Bremia lactucae</name>
    <name type="common">Lettuce downy mildew</name>
    <dbReference type="NCBI Taxonomy" id="4779"/>
    <lineage>
        <taxon>Eukaryota</taxon>
        <taxon>Sar</taxon>
        <taxon>Stramenopiles</taxon>
        <taxon>Oomycota</taxon>
        <taxon>Peronosporomycetes</taxon>
        <taxon>Peronosporales</taxon>
        <taxon>Peronosporaceae</taxon>
        <taxon>Bremia</taxon>
    </lineage>
</organism>
<dbReference type="RefSeq" id="XP_067818301.1">
    <property type="nucleotide sequence ID" value="XM_067958241.1"/>
</dbReference>
<evidence type="ECO:0000313" key="1">
    <source>
        <dbReference type="EMBL" id="TDH68802.1"/>
    </source>
</evidence>
<dbReference type="KEGG" id="blac:94343912"/>
<sequence length="104" mass="11828">MDQTRNEGQGDRERLHYLPLNAIIARQALDGQPNSFLCCAIQAPVEMALIPSLYHDHTAYFSSENSRPRNVKANLHLFAWYASADQHRDLIAQNEKAHFSNVHA</sequence>
<dbReference type="Proteomes" id="UP000294530">
    <property type="component" value="Unassembled WGS sequence"/>
</dbReference>
<evidence type="ECO:0000313" key="2">
    <source>
        <dbReference type="Proteomes" id="UP000294530"/>
    </source>
</evidence>
<reference evidence="1 2" key="1">
    <citation type="journal article" date="2021" name="Genome Biol.">
        <title>AFLAP: assembly-free linkage analysis pipeline using k-mers from genome sequencing data.</title>
        <authorList>
            <person name="Fletcher K."/>
            <person name="Zhang L."/>
            <person name="Gil J."/>
            <person name="Han R."/>
            <person name="Cavanaugh K."/>
            <person name="Michelmore R."/>
        </authorList>
    </citation>
    <scope>NUCLEOTIDE SEQUENCE [LARGE SCALE GENOMIC DNA]</scope>
    <source>
        <strain evidence="1 2">SF5</strain>
    </source>
</reference>
<protein>
    <submittedName>
        <fullName evidence="1">Uncharacterized protein</fullName>
    </submittedName>
</protein>
<dbReference type="AlphaFoldDB" id="A0A976FL52"/>